<keyword evidence="1" id="KW-0732">Signal</keyword>
<dbReference type="RefSeq" id="XP_007928622.1">
    <property type="nucleotide sequence ID" value="XM_007930431.1"/>
</dbReference>
<reference evidence="2 3" key="1">
    <citation type="journal article" date="2012" name="PLoS Pathog.">
        <title>Diverse lifestyles and strategies of plant pathogenesis encoded in the genomes of eighteen Dothideomycetes fungi.</title>
        <authorList>
            <person name="Ohm R.A."/>
            <person name="Feau N."/>
            <person name="Henrissat B."/>
            <person name="Schoch C.L."/>
            <person name="Horwitz B.A."/>
            <person name="Barry K.W."/>
            <person name="Condon B.J."/>
            <person name="Copeland A.C."/>
            <person name="Dhillon B."/>
            <person name="Glaser F."/>
            <person name="Hesse C.N."/>
            <person name="Kosti I."/>
            <person name="LaButti K."/>
            <person name="Lindquist E.A."/>
            <person name="Lucas S."/>
            <person name="Salamov A.A."/>
            <person name="Bradshaw R.E."/>
            <person name="Ciuffetti L."/>
            <person name="Hamelin R.C."/>
            <person name="Kema G.H.J."/>
            <person name="Lawrence C."/>
            <person name="Scott J.A."/>
            <person name="Spatafora J.W."/>
            <person name="Turgeon B.G."/>
            <person name="de Wit P.J.G.M."/>
            <person name="Zhong S."/>
            <person name="Goodwin S.B."/>
            <person name="Grigoriev I.V."/>
        </authorList>
    </citation>
    <scope>NUCLEOTIDE SEQUENCE [LARGE SCALE GENOMIC DNA]</scope>
    <source>
        <strain evidence="2 3">CIRAD86</strain>
    </source>
</reference>
<accession>M3A9X4</accession>
<name>M3A9X4_PSEFD</name>
<evidence type="ECO:0000256" key="1">
    <source>
        <dbReference type="SAM" id="SignalP"/>
    </source>
</evidence>
<dbReference type="GeneID" id="19337521"/>
<feature type="signal peptide" evidence="1">
    <location>
        <begin position="1"/>
        <end position="19"/>
    </location>
</feature>
<gene>
    <name evidence="2" type="ORF">MYCFIDRAFT_211843</name>
</gene>
<dbReference type="Proteomes" id="UP000016932">
    <property type="component" value="Unassembled WGS sequence"/>
</dbReference>
<sequence length="159" mass="17878">MVSLRLLCQLAALLALSTALPTESNALVRFLPRDPTESEVTPGSVFEARQTRPHCQVVPMNEEAGQLENSQGSSVGFEDEVTITVQDPQRVQYVGGTQRTGVQLELNNPSCYHVTMHIDNNSYFSNIPVNPRTTLSRWWPHQVPIGGYFNIEMRYNNME</sequence>
<dbReference type="AlphaFoldDB" id="M3A9X4"/>
<evidence type="ECO:0000313" key="3">
    <source>
        <dbReference type="Proteomes" id="UP000016932"/>
    </source>
</evidence>
<dbReference type="VEuPathDB" id="FungiDB:MYCFIDRAFT_211843"/>
<evidence type="ECO:0000313" key="2">
    <source>
        <dbReference type="EMBL" id="EME81431.1"/>
    </source>
</evidence>
<proteinExistence type="predicted"/>
<dbReference type="EMBL" id="KB446560">
    <property type="protein sequence ID" value="EME81431.1"/>
    <property type="molecule type" value="Genomic_DNA"/>
</dbReference>
<feature type="chain" id="PRO_5004031467" evidence="1">
    <location>
        <begin position="20"/>
        <end position="159"/>
    </location>
</feature>
<organism evidence="2 3">
    <name type="scientific">Pseudocercospora fijiensis (strain CIRAD86)</name>
    <name type="common">Black leaf streak disease fungus</name>
    <name type="synonym">Mycosphaerella fijiensis</name>
    <dbReference type="NCBI Taxonomy" id="383855"/>
    <lineage>
        <taxon>Eukaryota</taxon>
        <taxon>Fungi</taxon>
        <taxon>Dikarya</taxon>
        <taxon>Ascomycota</taxon>
        <taxon>Pezizomycotina</taxon>
        <taxon>Dothideomycetes</taxon>
        <taxon>Dothideomycetidae</taxon>
        <taxon>Mycosphaerellales</taxon>
        <taxon>Mycosphaerellaceae</taxon>
        <taxon>Pseudocercospora</taxon>
    </lineage>
</organism>
<protein>
    <submittedName>
        <fullName evidence="2">Uncharacterized protein</fullName>
    </submittedName>
</protein>
<keyword evidence="3" id="KW-1185">Reference proteome</keyword>
<dbReference type="KEGG" id="pfj:MYCFIDRAFT_211843"/>
<dbReference type="HOGENOM" id="CLU_1661557_0_0_1"/>